<gene>
    <name evidence="1" type="primary">g3519</name>
    <name evidence="1" type="ORF">NpPPO83_00003519</name>
</gene>
<reference evidence="1" key="1">
    <citation type="submission" date="2024-09" db="EMBL/GenBank/DDBJ databases">
        <title>Draft Genome Sequences of Neofusicoccum parvum.</title>
        <authorList>
            <person name="Ashida A."/>
            <person name="Camagna M."/>
            <person name="Tanaka A."/>
            <person name="Takemoto D."/>
        </authorList>
    </citation>
    <scope>NUCLEOTIDE SEQUENCE</scope>
    <source>
        <strain evidence="1">PPO83</strain>
    </source>
</reference>
<comment type="caution">
    <text evidence="1">The sequence shown here is derived from an EMBL/GenBank/DDBJ whole genome shotgun (WGS) entry which is preliminary data.</text>
</comment>
<keyword evidence="2" id="KW-1185">Reference proteome</keyword>
<name>A0ACB5SHG0_9PEZI</name>
<evidence type="ECO:0000313" key="1">
    <source>
        <dbReference type="EMBL" id="GME40867.1"/>
    </source>
</evidence>
<sequence>MWHGAFAGVVYRMSDPAPRDYETPPFPSLYWPLPVRGHQSYYLYDPGDIWRFTLIWTLIFFGAVHLATSSYAVIVQWRNWKVIWIIPVFFCIIGGIEAFIAGSIVGGLLGGVYSAGYYSMSTWIPFVWGLVNTLVLILSSFAIQGAL</sequence>
<proteinExistence type="predicted"/>
<evidence type="ECO:0000313" key="2">
    <source>
        <dbReference type="Proteomes" id="UP001165186"/>
    </source>
</evidence>
<dbReference type="EMBL" id="BSXG01000095">
    <property type="protein sequence ID" value="GME40867.1"/>
    <property type="molecule type" value="Genomic_DNA"/>
</dbReference>
<accession>A0ACB5SHG0</accession>
<protein>
    <submittedName>
        <fullName evidence="1">Uncharacterized protein</fullName>
    </submittedName>
</protein>
<organism evidence="1 2">
    <name type="scientific">Neofusicoccum parvum</name>
    <dbReference type="NCBI Taxonomy" id="310453"/>
    <lineage>
        <taxon>Eukaryota</taxon>
        <taxon>Fungi</taxon>
        <taxon>Dikarya</taxon>
        <taxon>Ascomycota</taxon>
        <taxon>Pezizomycotina</taxon>
        <taxon>Dothideomycetes</taxon>
        <taxon>Dothideomycetes incertae sedis</taxon>
        <taxon>Botryosphaeriales</taxon>
        <taxon>Botryosphaeriaceae</taxon>
        <taxon>Neofusicoccum</taxon>
    </lineage>
</organism>
<dbReference type="Proteomes" id="UP001165186">
    <property type="component" value="Unassembled WGS sequence"/>
</dbReference>